<dbReference type="Gene3D" id="3.40.190.10">
    <property type="entry name" value="Periplasmic binding protein-like II"/>
    <property type="match status" value="2"/>
</dbReference>
<dbReference type="RefSeq" id="WP_013256321.1">
    <property type="nucleotide sequence ID" value="NC_014364.1"/>
</dbReference>
<accession>E1R807</accession>
<dbReference type="EMBL" id="CP002116">
    <property type="protein sequence ID" value="ADK82862.1"/>
    <property type="molecule type" value="Genomic_DNA"/>
</dbReference>
<proteinExistence type="predicted"/>
<evidence type="ECO:0000313" key="1">
    <source>
        <dbReference type="EMBL" id="ADK82862.1"/>
    </source>
</evidence>
<organism evidence="1 2">
    <name type="scientific">Sediminispirochaeta smaragdinae (strain DSM 11293 / JCM 15392 / SEBR 4228)</name>
    <name type="common">Spirochaeta smaragdinae</name>
    <dbReference type="NCBI Taxonomy" id="573413"/>
    <lineage>
        <taxon>Bacteria</taxon>
        <taxon>Pseudomonadati</taxon>
        <taxon>Spirochaetota</taxon>
        <taxon>Spirochaetia</taxon>
        <taxon>Spirochaetales</taxon>
        <taxon>Spirochaetaceae</taxon>
        <taxon>Sediminispirochaeta</taxon>
    </lineage>
</organism>
<dbReference type="KEGG" id="ssm:Spirs_3776"/>
<name>E1R807_SEDSS</name>
<dbReference type="eggNOG" id="COG0834">
    <property type="taxonomic scope" value="Bacteria"/>
</dbReference>
<dbReference type="AlphaFoldDB" id="E1R807"/>
<gene>
    <name evidence="1" type="ordered locus">Spirs_3776</name>
</gene>
<dbReference type="HOGENOM" id="CLU_080965_0_0_12"/>
<reference evidence="1 2" key="1">
    <citation type="journal article" date="2010" name="Stand. Genomic Sci.">
        <title>Complete genome sequence of Spirochaeta smaragdinae type strain (SEBR 4228).</title>
        <authorList>
            <person name="Mavromatis K."/>
            <person name="Yasawong M."/>
            <person name="Chertkov O."/>
            <person name="Lapidus A."/>
            <person name="Lucas S."/>
            <person name="Nolan M."/>
            <person name="Del Rio T.G."/>
            <person name="Tice H."/>
            <person name="Cheng J.F."/>
            <person name="Pitluck S."/>
            <person name="Liolios K."/>
            <person name="Ivanova N."/>
            <person name="Tapia R."/>
            <person name="Han C."/>
            <person name="Bruce D."/>
            <person name="Goodwin L."/>
            <person name="Pati A."/>
            <person name="Chen A."/>
            <person name="Palaniappan K."/>
            <person name="Land M."/>
            <person name="Hauser L."/>
            <person name="Chang Y.J."/>
            <person name="Jeffries C.D."/>
            <person name="Detter J.C."/>
            <person name="Rohde M."/>
            <person name="Brambilla E."/>
            <person name="Spring S."/>
            <person name="Goker M."/>
            <person name="Sikorski J."/>
            <person name="Woyke T."/>
            <person name="Bristow J."/>
            <person name="Eisen J.A."/>
            <person name="Markowitz V."/>
            <person name="Hugenholtz P."/>
            <person name="Klenk H.P."/>
            <person name="Kyrpides N.C."/>
        </authorList>
    </citation>
    <scope>NUCLEOTIDE SEQUENCE [LARGE SCALE GENOMIC DNA]</scope>
    <source>
        <strain evidence="2">DSM 11293 / JCM 15392 / SEBR 4228</strain>
    </source>
</reference>
<evidence type="ECO:0000313" key="2">
    <source>
        <dbReference type="Proteomes" id="UP000002318"/>
    </source>
</evidence>
<dbReference type="SUPFAM" id="SSF53850">
    <property type="entry name" value="Periplasmic binding protein-like II"/>
    <property type="match status" value="1"/>
</dbReference>
<sequence>MRRLPLLFIFFLLMFPISVASLRAESLPPLILSTADTPPFSKTNDTGYYDLIIREAFTRIGRRVTILHLPSDRSLAEAASGNIDGEYARTDGMEKFHPHLILVPEKLSDFNFSAFTCDSSISIASWDDLAAYHVIFINGWKIFEEHVTDAKSIVTTSNETSLFSMLVAGRADIILYNDKRGEYYLRTHDIKGVRILSPPLAQREMYLYLHDRHASLVEPLAEALAAIKEEGLAEHYVHAAVESQNE</sequence>
<protein>
    <submittedName>
        <fullName evidence="1">Uncharacterized protein</fullName>
    </submittedName>
</protein>
<dbReference type="OrthoDB" id="368476at2"/>
<dbReference type="STRING" id="573413.Spirs_3776"/>
<dbReference type="Proteomes" id="UP000002318">
    <property type="component" value="Chromosome"/>
</dbReference>
<keyword evidence="2" id="KW-1185">Reference proteome</keyword>